<dbReference type="EMBL" id="CAJNDS010002149">
    <property type="protein sequence ID" value="CAE7352009.1"/>
    <property type="molecule type" value="Genomic_DNA"/>
</dbReference>
<feature type="region of interest" description="Disordered" evidence="1">
    <location>
        <begin position="38"/>
        <end position="65"/>
    </location>
</feature>
<reference evidence="2" key="1">
    <citation type="submission" date="2021-02" db="EMBL/GenBank/DDBJ databases">
        <authorList>
            <person name="Dougan E. K."/>
            <person name="Rhodes N."/>
            <person name="Thang M."/>
            <person name="Chan C."/>
        </authorList>
    </citation>
    <scope>NUCLEOTIDE SEQUENCE</scope>
</reference>
<protein>
    <submittedName>
        <fullName evidence="2">Uncharacterized protein</fullName>
    </submittedName>
</protein>
<evidence type="ECO:0000313" key="2">
    <source>
        <dbReference type="EMBL" id="CAE7352009.1"/>
    </source>
</evidence>
<dbReference type="AlphaFoldDB" id="A0A812PJ32"/>
<accession>A0A812PJ32</accession>
<evidence type="ECO:0000256" key="1">
    <source>
        <dbReference type="SAM" id="MobiDB-lite"/>
    </source>
</evidence>
<keyword evidence="3" id="KW-1185">Reference proteome</keyword>
<organism evidence="2 3">
    <name type="scientific">Symbiodinium natans</name>
    <dbReference type="NCBI Taxonomy" id="878477"/>
    <lineage>
        <taxon>Eukaryota</taxon>
        <taxon>Sar</taxon>
        <taxon>Alveolata</taxon>
        <taxon>Dinophyceae</taxon>
        <taxon>Suessiales</taxon>
        <taxon>Symbiodiniaceae</taxon>
        <taxon>Symbiodinium</taxon>
    </lineage>
</organism>
<proteinExistence type="predicted"/>
<dbReference type="Proteomes" id="UP000604046">
    <property type="component" value="Unassembled WGS sequence"/>
</dbReference>
<name>A0A812PJ32_9DINO</name>
<comment type="caution">
    <text evidence="2">The sequence shown here is derived from an EMBL/GenBank/DDBJ whole genome shotgun (WGS) entry which is preliminary data.</text>
</comment>
<gene>
    <name evidence="2" type="ORF">SNAT2548_LOCUS18575</name>
</gene>
<sequence length="100" mass="11314">MDEFTIFCTAILVMGMLLGAFATTVCIRPFMITVRVVTEDEGSERKPPKSNLGRSKAMPKAKAKSVAEAVREQPDGVFFRNRHLYEIFLDDDETVSFHRT</sequence>
<evidence type="ECO:0000313" key="3">
    <source>
        <dbReference type="Proteomes" id="UP000604046"/>
    </source>
</evidence>